<evidence type="ECO:0000256" key="1">
    <source>
        <dbReference type="SAM" id="MobiDB-lite"/>
    </source>
</evidence>
<dbReference type="AlphaFoldDB" id="A0A183GCR7"/>
<keyword evidence="3" id="KW-1185">Reference proteome</keyword>
<reference evidence="4" key="2">
    <citation type="submission" date="2019-09" db="UniProtKB">
        <authorList>
            <consortium name="WormBaseParasite"/>
        </authorList>
    </citation>
    <scope>IDENTIFICATION</scope>
</reference>
<dbReference type="WBParaSite" id="HPBE_0001998901-mRNA-1">
    <property type="protein sequence ID" value="HPBE_0001998901-mRNA-1"/>
    <property type="gene ID" value="HPBE_0001998901"/>
</dbReference>
<protein>
    <submittedName>
        <fullName evidence="4">LsmAD domain-containing protein</fullName>
    </submittedName>
</protein>
<sequence>MVSFQELFGGGSSPFGTTSVFDRITQQRETGGFHRKNVLEKEMQQYTEWEAVKHPPAKAPFFSEVEDHNQAYERARKRGNWRSTGSQLHQVAEPGPEIFEDASSGSEQPIESTDASEREALSLEDNWNEAAENVLATPTLSEEEKQRMMESEPGPDLGDDEVRLLIQLVIIS</sequence>
<evidence type="ECO:0000313" key="4">
    <source>
        <dbReference type="WBParaSite" id="HPBE_0001998901-mRNA-1"/>
    </source>
</evidence>
<feature type="region of interest" description="Disordered" evidence="1">
    <location>
        <begin position="68"/>
        <end position="159"/>
    </location>
</feature>
<accession>A0A3P8C9J3</accession>
<feature type="compositionally biased region" description="Polar residues" evidence="1">
    <location>
        <begin position="103"/>
        <end position="113"/>
    </location>
</feature>
<dbReference type="Proteomes" id="UP000050761">
    <property type="component" value="Unassembled WGS sequence"/>
</dbReference>
<proteinExistence type="predicted"/>
<name>A0A183GCR7_HELPZ</name>
<gene>
    <name evidence="2" type="ORF">HPBE_LOCUS19988</name>
</gene>
<evidence type="ECO:0000313" key="3">
    <source>
        <dbReference type="Proteomes" id="UP000050761"/>
    </source>
</evidence>
<dbReference type="EMBL" id="UZAH01031777">
    <property type="protein sequence ID" value="VDP17748.1"/>
    <property type="molecule type" value="Genomic_DNA"/>
</dbReference>
<accession>A0A183GCR7</accession>
<evidence type="ECO:0000313" key="2">
    <source>
        <dbReference type="EMBL" id="VDP17748.1"/>
    </source>
</evidence>
<dbReference type="OrthoDB" id="10258955at2759"/>
<reference evidence="2 3" key="1">
    <citation type="submission" date="2018-11" db="EMBL/GenBank/DDBJ databases">
        <authorList>
            <consortium name="Pathogen Informatics"/>
        </authorList>
    </citation>
    <scope>NUCLEOTIDE SEQUENCE [LARGE SCALE GENOMIC DNA]</scope>
</reference>
<organism evidence="3 4">
    <name type="scientific">Heligmosomoides polygyrus</name>
    <name type="common">Parasitic roundworm</name>
    <dbReference type="NCBI Taxonomy" id="6339"/>
    <lineage>
        <taxon>Eukaryota</taxon>
        <taxon>Metazoa</taxon>
        <taxon>Ecdysozoa</taxon>
        <taxon>Nematoda</taxon>
        <taxon>Chromadorea</taxon>
        <taxon>Rhabditida</taxon>
        <taxon>Rhabditina</taxon>
        <taxon>Rhabditomorpha</taxon>
        <taxon>Strongyloidea</taxon>
        <taxon>Heligmosomidae</taxon>
        <taxon>Heligmosomoides</taxon>
    </lineage>
</organism>